<feature type="chain" id="PRO_5039075363" description="Sporulation lipoprotein YhcN/YlaJ" evidence="2">
    <location>
        <begin position="21"/>
        <end position="150"/>
    </location>
</feature>
<gene>
    <name evidence="3" type="ORF">DEAC_c37890</name>
</gene>
<dbReference type="PATRIC" id="fig|476652.3.peg.4007"/>
<reference evidence="3 4" key="1">
    <citation type="submission" date="2015-06" db="EMBL/GenBank/DDBJ databases">
        <title>Draft genome of the moderately acidophilic sulfate reducer Candidatus Desulfosporosinus acididurans strain M1.</title>
        <authorList>
            <person name="Poehlein A."/>
            <person name="Petzsch P."/>
            <person name="Johnson B.D."/>
            <person name="Schloemann M."/>
            <person name="Daniel R."/>
            <person name="Muehling M."/>
        </authorList>
    </citation>
    <scope>NUCLEOTIDE SEQUENCE [LARGE SCALE GENOMIC DNA]</scope>
    <source>
        <strain evidence="3 4">M1</strain>
    </source>
</reference>
<dbReference type="Proteomes" id="UP000036356">
    <property type="component" value="Unassembled WGS sequence"/>
</dbReference>
<dbReference type="EMBL" id="LDZY01000015">
    <property type="protein sequence ID" value="KLU64355.1"/>
    <property type="molecule type" value="Genomic_DNA"/>
</dbReference>
<evidence type="ECO:0000313" key="4">
    <source>
        <dbReference type="Proteomes" id="UP000036356"/>
    </source>
</evidence>
<accession>A0A0J1FLK0</accession>
<keyword evidence="4" id="KW-1185">Reference proteome</keyword>
<evidence type="ECO:0000256" key="2">
    <source>
        <dbReference type="SAM" id="SignalP"/>
    </source>
</evidence>
<feature type="region of interest" description="Disordered" evidence="1">
    <location>
        <begin position="27"/>
        <end position="54"/>
    </location>
</feature>
<feature type="compositionally biased region" description="Low complexity" evidence="1">
    <location>
        <begin position="30"/>
        <end position="48"/>
    </location>
</feature>
<evidence type="ECO:0000256" key="1">
    <source>
        <dbReference type="SAM" id="MobiDB-lite"/>
    </source>
</evidence>
<feature type="signal peptide" evidence="2">
    <location>
        <begin position="1"/>
        <end position="20"/>
    </location>
</feature>
<dbReference type="PROSITE" id="PS51257">
    <property type="entry name" value="PROKAR_LIPOPROTEIN"/>
    <property type="match status" value="1"/>
</dbReference>
<protein>
    <recommendedName>
        <fullName evidence="5">Sporulation lipoprotein YhcN/YlaJ</fullName>
    </recommendedName>
</protein>
<organism evidence="3 4">
    <name type="scientific">Desulfosporosinus acididurans</name>
    <dbReference type="NCBI Taxonomy" id="476652"/>
    <lineage>
        <taxon>Bacteria</taxon>
        <taxon>Bacillati</taxon>
        <taxon>Bacillota</taxon>
        <taxon>Clostridia</taxon>
        <taxon>Eubacteriales</taxon>
        <taxon>Desulfitobacteriaceae</taxon>
        <taxon>Desulfosporosinus</taxon>
    </lineage>
</organism>
<name>A0A0J1FLK0_9FIRM</name>
<evidence type="ECO:0000313" key="3">
    <source>
        <dbReference type="EMBL" id="KLU64355.1"/>
    </source>
</evidence>
<keyword evidence="2" id="KW-0732">Signal</keyword>
<dbReference type="AlphaFoldDB" id="A0A0J1FLK0"/>
<evidence type="ECO:0008006" key="5">
    <source>
        <dbReference type="Google" id="ProtNLM"/>
    </source>
</evidence>
<comment type="caution">
    <text evidence="3">The sequence shown here is derived from an EMBL/GenBank/DDBJ whole genome shotgun (WGS) entry which is preliminary data.</text>
</comment>
<dbReference type="RefSeq" id="WP_047811565.1">
    <property type="nucleotide sequence ID" value="NZ_LDZY01000015.1"/>
</dbReference>
<sequence length="150" mass="16182">MFRKITLGFMILLLGLGLVGCGTSTDKTQKNASTQSTSSQSAGTQKSTNNTQESKNVYLTPIPKGTPLATANNGVSKQLMTQKNVLGTQIFEQKGIIYGIITFKSGVDKTYAHNLANEFLSQLKVNYPGRKITSQVVVNGKTTDSISYKP</sequence>
<proteinExistence type="predicted"/>